<protein>
    <submittedName>
        <fullName evidence="7">RNA polymerase, sigma-24 subunit, RpoE</fullName>
    </submittedName>
    <submittedName>
        <fullName evidence="6">Sigma-70 family RNA polymerase sigma factor</fullName>
    </submittedName>
</protein>
<dbReference type="NCBIfam" id="TIGR02937">
    <property type="entry name" value="sigma70-ECF"/>
    <property type="match status" value="1"/>
</dbReference>
<reference evidence="6 9" key="3">
    <citation type="journal article" date="2019" name="Nat. Med.">
        <title>A library of human gut bacterial isolates paired with longitudinal multiomics data enables mechanistic microbiome research.</title>
        <authorList>
            <person name="Poyet M."/>
            <person name="Groussin M."/>
            <person name="Gibbons S.M."/>
            <person name="Avila-Pacheco J."/>
            <person name="Jiang X."/>
            <person name="Kearney S.M."/>
            <person name="Perrotta A.R."/>
            <person name="Berdy B."/>
            <person name="Zhao S."/>
            <person name="Lieberman T.D."/>
            <person name="Swanson P.K."/>
            <person name="Smith M."/>
            <person name="Roesemann S."/>
            <person name="Alexander J.E."/>
            <person name="Rich S.A."/>
            <person name="Livny J."/>
            <person name="Vlamakis H."/>
            <person name="Clish C."/>
            <person name="Bullock K."/>
            <person name="Deik A."/>
            <person name="Scott J."/>
            <person name="Pierce K.A."/>
            <person name="Xavier R.J."/>
            <person name="Alm E.J."/>
        </authorList>
    </citation>
    <scope>NUCLEOTIDE SEQUENCE [LARGE SCALE GENOMIC DNA]</scope>
    <source>
        <strain evidence="6 9">BIOML-A2</strain>
    </source>
</reference>
<dbReference type="Gene3D" id="1.10.10.10">
    <property type="entry name" value="Winged helix-like DNA-binding domain superfamily/Winged helix DNA-binding domain"/>
    <property type="match status" value="1"/>
</dbReference>
<dbReference type="InterPro" id="IPR036388">
    <property type="entry name" value="WH-like_DNA-bd_sf"/>
</dbReference>
<dbReference type="SUPFAM" id="SSF88946">
    <property type="entry name" value="Sigma2 domain of RNA polymerase sigma factors"/>
    <property type="match status" value="1"/>
</dbReference>
<evidence type="ECO:0000313" key="7">
    <source>
        <dbReference type="EMBL" id="SHG14984.1"/>
    </source>
</evidence>
<reference evidence="8" key="2">
    <citation type="submission" date="2016-11" db="EMBL/GenBank/DDBJ databases">
        <authorList>
            <person name="Jaros S."/>
            <person name="Januszkiewicz K."/>
            <person name="Wedrychowicz H."/>
        </authorList>
    </citation>
    <scope>NUCLEOTIDE SEQUENCE [LARGE SCALE GENOMIC DNA]</scope>
    <source>
        <strain evidence="8">DSM 4029</strain>
    </source>
</reference>
<dbReference type="PANTHER" id="PTHR43133">
    <property type="entry name" value="RNA POLYMERASE ECF-TYPE SIGMA FACTO"/>
    <property type="match status" value="1"/>
</dbReference>
<proteinExistence type="inferred from homology"/>
<gene>
    <name evidence="6" type="ORF">GT747_05430</name>
    <name evidence="7" type="ORF">SAMN05444424_1657</name>
</gene>
<feature type="domain" description="RNA polymerase sigma-70 region 2" evidence="5">
    <location>
        <begin position="7"/>
        <end position="73"/>
    </location>
</feature>
<dbReference type="SUPFAM" id="SSF88659">
    <property type="entry name" value="Sigma3 and sigma4 domains of RNA polymerase sigma factors"/>
    <property type="match status" value="1"/>
</dbReference>
<dbReference type="Proteomes" id="UP000184089">
    <property type="component" value="Unassembled WGS sequence"/>
</dbReference>
<sequence>MHPIERFYRQYRDDVYRYLLGLARDPILAEDLLSETFLEALRALPAFRGESSAKTWLFGIARNVWLRQLQKGRAHAPLDERLGLYLADGLDDLCRRQTLARIGELLRQRGDPAETVVRMRADGWPYAEIAGRLQISEASARVIDFRTKRWLRAALEKEGLL</sequence>
<evidence type="ECO:0000256" key="1">
    <source>
        <dbReference type="ARBA" id="ARBA00010641"/>
    </source>
</evidence>
<dbReference type="Pfam" id="PF04542">
    <property type="entry name" value="Sigma70_r2"/>
    <property type="match status" value="1"/>
</dbReference>
<organism evidence="7 8">
    <name type="scientific">Bittarella massiliensis</name>
    <name type="common">ex Durand et al. 2017</name>
    <dbReference type="NCBI Taxonomy" id="1720313"/>
    <lineage>
        <taxon>Bacteria</taxon>
        <taxon>Bacillati</taxon>
        <taxon>Bacillota</taxon>
        <taxon>Clostridia</taxon>
        <taxon>Eubacteriales</taxon>
        <taxon>Oscillospiraceae</taxon>
        <taxon>Bittarella (ex Durand et al. 2017)</taxon>
    </lineage>
</organism>
<keyword evidence="3" id="KW-0731">Sigma factor</keyword>
<evidence type="ECO:0000313" key="8">
    <source>
        <dbReference type="Proteomes" id="UP000184089"/>
    </source>
</evidence>
<evidence type="ECO:0000313" key="6">
    <source>
        <dbReference type="EMBL" id="MZL69210.1"/>
    </source>
</evidence>
<comment type="caution">
    <text evidence="7">The sequence shown here is derived from an EMBL/GenBank/DDBJ whole genome shotgun (WGS) entry which is preliminary data.</text>
</comment>
<dbReference type="RefSeq" id="WP_143161612.1">
    <property type="nucleotide sequence ID" value="NZ_FQVY01000002.1"/>
</dbReference>
<evidence type="ECO:0000259" key="5">
    <source>
        <dbReference type="Pfam" id="PF04542"/>
    </source>
</evidence>
<dbReference type="Gene3D" id="1.10.1740.10">
    <property type="match status" value="1"/>
</dbReference>
<comment type="similarity">
    <text evidence="1">Belongs to the sigma-70 factor family. ECF subfamily.</text>
</comment>
<dbReference type="EMBL" id="WWVX01000002">
    <property type="protein sequence ID" value="MZL69210.1"/>
    <property type="molecule type" value="Genomic_DNA"/>
</dbReference>
<keyword evidence="9" id="KW-1185">Reference proteome</keyword>
<evidence type="ECO:0000256" key="4">
    <source>
        <dbReference type="ARBA" id="ARBA00023163"/>
    </source>
</evidence>
<dbReference type="GO" id="GO:0016987">
    <property type="term" value="F:sigma factor activity"/>
    <property type="evidence" value="ECO:0007669"/>
    <property type="project" value="UniProtKB-KW"/>
</dbReference>
<dbReference type="InterPro" id="IPR013325">
    <property type="entry name" value="RNA_pol_sigma_r2"/>
</dbReference>
<dbReference type="InterPro" id="IPR014284">
    <property type="entry name" value="RNA_pol_sigma-70_dom"/>
</dbReference>
<evidence type="ECO:0000313" key="9">
    <source>
        <dbReference type="Proteomes" id="UP000474718"/>
    </source>
</evidence>
<dbReference type="InterPro" id="IPR013324">
    <property type="entry name" value="RNA_pol_sigma_r3/r4-like"/>
</dbReference>
<dbReference type="AlphaFoldDB" id="A0AAQ1MEI5"/>
<evidence type="ECO:0000256" key="3">
    <source>
        <dbReference type="ARBA" id="ARBA00023082"/>
    </source>
</evidence>
<reference evidence="7" key="1">
    <citation type="submission" date="2016-11" db="EMBL/GenBank/DDBJ databases">
        <authorList>
            <person name="Varghese N."/>
            <person name="Submissions S."/>
        </authorList>
    </citation>
    <scope>NUCLEOTIDE SEQUENCE</scope>
    <source>
        <strain evidence="7">DSM 4029</strain>
    </source>
</reference>
<accession>A0AAQ1MEI5</accession>
<dbReference type="Proteomes" id="UP000474718">
    <property type="component" value="Unassembled WGS sequence"/>
</dbReference>
<keyword evidence="2" id="KW-0805">Transcription regulation</keyword>
<dbReference type="GO" id="GO:0006352">
    <property type="term" value="P:DNA-templated transcription initiation"/>
    <property type="evidence" value="ECO:0007669"/>
    <property type="project" value="InterPro"/>
</dbReference>
<name>A0AAQ1MEI5_9FIRM</name>
<dbReference type="EMBL" id="FQVY01000002">
    <property type="protein sequence ID" value="SHG14984.1"/>
    <property type="molecule type" value="Genomic_DNA"/>
</dbReference>
<evidence type="ECO:0000256" key="2">
    <source>
        <dbReference type="ARBA" id="ARBA00023015"/>
    </source>
</evidence>
<dbReference type="PANTHER" id="PTHR43133:SF61">
    <property type="entry name" value="ECF RNA POLYMERASE SIGMA FACTOR SIGC"/>
    <property type="match status" value="1"/>
</dbReference>
<dbReference type="InterPro" id="IPR039425">
    <property type="entry name" value="RNA_pol_sigma-70-like"/>
</dbReference>
<dbReference type="InterPro" id="IPR007627">
    <property type="entry name" value="RNA_pol_sigma70_r2"/>
</dbReference>
<keyword evidence="4" id="KW-0804">Transcription</keyword>